<comment type="caution">
    <text evidence="1">The sequence shown here is derived from an EMBL/GenBank/DDBJ whole genome shotgun (WGS) entry which is preliminary data.</text>
</comment>
<gene>
    <name evidence="1" type="ORF">MLD38_022535</name>
</gene>
<proteinExistence type="predicted"/>
<dbReference type="Proteomes" id="UP001057402">
    <property type="component" value="Chromosome 6"/>
</dbReference>
<protein>
    <submittedName>
        <fullName evidence="1">Uncharacterized protein</fullName>
    </submittedName>
</protein>
<sequence length="733" mass="78875">MASQRNSYGKRSHYQSDHENGGNKRRNSGGEDRDPFIIHPDDTVYRYLCPTRKIGSVIGRGGEIVKQLRLDTKAKIRIGDNIPGVEERIVTIYSTSEETNEFEESVDLVCPAQDAMFKIHERVIADESRGDEELEAQSVTARILVPSDQIGCIIGKGGQIVQSIRSDTGANIRILKDNHLPACAIDSDELVQISGEAAVVKKALSQIASRLHDNPSRSQHAIASAVSGVYPSSGSLLAPGAGAPIVGVAPLLGPYGGGYGEAREWSRSMYSAPRDEILSREFSLRLLCPTDNIGGVIGKGGVIINQIRHESGAVIKVDSSATAGNDCLLMISAKEGFEDAFSPTIEAAIGCLIGKGGCIISEIRRTTKANIRILSKDDLPKIAADDDEMVQITGDLDTAKDALIQVTTRLRANMFDRDGSVSSLMPVVPYLPMPADGSDGLSYETRDSKRHARGHSYSSAYGNPSDLADDSYGVYSSSQIGGSGSIYGVYGTHSSGRGGSSGLSGQNSVSRRKSYGPGAWFIDTACYFEGLAVAENCRTATQIPSNSVTYTVCGGDCPRRDGSIVLFDVGDDSIRRLETLYSLKCAGVFDIKWSPAEAESCDKVSSSMCFCLDWNPLGMAISVGHSDSTVSVLSSQSPPSKLNSNGVYTSSKLGPLPSICTTHTCRHNRFALTDVSKEDVRVLETYEKRDSLTYGADWQREKGDVVATCSFYDWGGFAYGSLRVRRALDSFLR</sequence>
<name>A0ACB9QIW1_9MYRT</name>
<evidence type="ECO:0000313" key="2">
    <source>
        <dbReference type="Proteomes" id="UP001057402"/>
    </source>
</evidence>
<keyword evidence="2" id="KW-1185">Reference proteome</keyword>
<dbReference type="EMBL" id="CM042885">
    <property type="protein sequence ID" value="KAI4366688.1"/>
    <property type="molecule type" value="Genomic_DNA"/>
</dbReference>
<accession>A0ACB9QIW1</accession>
<evidence type="ECO:0000313" key="1">
    <source>
        <dbReference type="EMBL" id="KAI4366688.1"/>
    </source>
</evidence>
<organism evidence="1 2">
    <name type="scientific">Melastoma candidum</name>
    <dbReference type="NCBI Taxonomy" id="119954"/>
    <lineage>
        <taxon>Eukaryota</taxon>
        <taxon>Viridiplantae</taxon>
        <taxon>Streptophyta</taxon>
        <taxon>Embryophyta</taxon>
        <taxon>Tracheophyta</taxon>
        <taxon>Spermatophyta</taxon>
        <taxon>Magnoliopsida</taxon>
        <taxon>eudicotyledons</taxon>
        <taxon>Gunneridae</taxon>
        <taxon>Pentapetalae</taxon>
        <taxon>rosids</taxon>
        <taxon>malvids</taxon>
        <taxon>Myrtales</taxon>
        <taxon>Melastomataceae</taxon>
        <taxon>Melastomatoideae</taxon>
        <taxon>Melastomateae</taxon>
        <taxon>Melastoma</taxon>
    </lineage>
</organism>
<reference evidence="2" key="1">
    <citation type="journal article" date="2023" name="Front. Plant Sci.">
        <title>Chromosomal-level genome assembly of Melastoma candidum provides insights into trichome evolution.</title>
        <authorList>
            <person name="Zhong Y."/>
            <person name="Wu W."/>
            <person name="Sun C."/>
            <person name="Zou P."/>
            <person name="Liu Y."/>
            <person name="Dai S."/>
            <person name="Zhou R."/>
        </authorList>
    </citation>
    <scope>NUCLEOTIDE SEQUENCE [LARGE SCALE GENOMIC DNA]</scope>
</reference>